<keyword evidence="4 6" id="KW-0720">Serine protease</keyword>
<evidence type="ECO:0000256" key="2">
    <source>
        <dbReference type="ARBA" id="ARBA00022670"/>
    </source>
</evidence>
<comment type="caution">
    <text evidence="12">The sequence shown here is derived from an EMBL/GenBank/DDBJ whole genome shotgun (WGS) entry which is preliminary data.</text>
</comment>
<dbReference type="RefSeq" id="WP_123191164.1">
    <property type="nucleotide sequence ID" value="NZ_QICD01000001.1"/>
</dbReference>
<feature type="active site" description="Charge relay system" evidence="5 6">
    <location>
        <position position="759"/>
    </location>
</feature>
<evidence type="ECO:0000259" key="11">
    <source>
        <dbReference type="Pfam" id="PF18998"/>
    </source>
</evidence>
<keyword evidence="9" id="KW-0472">Membrane</keyword>
<organism evidence="12 13">
    <name type="scientific">Paraeggerthella hongkongensis</name>
    <dbReference type="NCBI Taxonomy" id="230658"/>
    <lineage>
        <taxon>Bacteria</taxon>
        <taxon>Bacillati</taxon>
        <taxon>Actinomycetota</taxon>
        <taxon>Coriobacteriia</taxon>
        <taxon>Eggerthellales</taxon>
        <taxon>Eggerthellaceae</taxon>
        <taxon>Paraeggerthella</taxon>
    </lineage>
</organism>
<dbReference type="EMBL" id="QICD01000001">
    <property type="protein sequence ID" value="RNL49089.1"/>
    <property type="molecule type" value="Genomic_DNA"/>
</dbReference>
<feature type="region of interest" description="Disordered" evidence="8">
    <location>
        <begin position="219"/>
        <end position="260"/>
    </location>
</feature>
<dbReference type="Proteomes" id="UP000278632">
    <property type="component" value="Unassembled WGS sequence"/>
</dbReference>
<dbReference type="GO" id="GO:0004252">
    <property type="term" value="F:serine-type endopeptidase activity"/>
    <property type="evidence" value="ECO:0007669"/>
    <property type="project" value="UniProtKB-UniRule"/>
</dbReference>
<evidence type="ECO:0000256" key="1">
    <source>
        <dbReference type="ARBA" id="ARBA00011073"/>
    </source>
</evidence>
<keyword evidence="9" id="KW-1133">Transmembrane helix</keyword>
<dbReference type="PANTHER" id="PTHR43806">
    <property type="entry name" value="PEPTIDASE S8"/>
    <property type="match status" value="1"/>
</dbReference>
<feature type="region of interest" description="Disordered" evidence="8">
    <location>
        <begin position="346"/>
        <end position="365"/>
    </location>
</feature>
<evidence type="ECO:0000256" key="5">
    <source>
        <dbReference type="PIRSR" id="PIRSR615500-1"/>
    </source>
</evidence>
<feature type="active site" description="Charge relay system" evidence="5 6">
    <location>
        <position position="326"/>
    </location>
</feature>
<evidence type="ECO:0000256" key="9">
    <source>
        <dbReference type="SAM" id="Phobius"/>
    </source>
</evidence>
<evidence type="ECO:0000256" key="8">
    <source>
        <dbReference type="SAM" id="MobiDB-lite"/>
    </source>
</evidence>
<dbReference type="InterPro" id="IPR011043">
    <property type="entry name" value="Gal_Oxase/kelch_b-propeller"/>
</dbReference>
<evidence type="ECO:0000313" key="12">
    <source>
        <dbReference type="EMBL" id="RNL49089.1"/>
    </source>
</evidence>
<dbReference type="OrthoDB" id="5240330at2"/>
<dbReference type="InterPro" id="IPR023827">
    <property type="entry name" value="Peptidase_S8_Asp-AS"/>
</dbReference>
<name>A0A3N0BKX3_9ACTN</name>
<feature type="compositionally biased region" description="Pro residues" evidence="8">
    <location>
        <begin position="1392"/>
        <end position="1405"/>
    </location>
</feature>
<feature type="domain" description="Peptidase S8/S53" evidence="10">
    <location>
        <begin position="744"/>
        <end position="790"/>
    </location>
</feature>
<feature type="compositionally biased region" description="Low complexity" evidence="8">
    <location>
        <begin position="227"/>
        <end position="252"/>
    </location>
</feature>
<dbReference type="PROSITE" id="PS51892">
    <property type="entry name" value="SUBTILASE"/>
    <property type="match status" value="1"/>
</dbReference>
<dbReference type="PROSITE" id="PS00138">
    <property type="entry name" value="SUBTILASE_SER"/>
    <property type="match status" value="1"/>
</dbReference>
<evidence type="ECO:0008006" key="14">
    <source>
        <dbReference type="Google" id="ProtNLM"/>
    </source>
</evidence>
<dbReference type="GO" id="GO:0006508">
    <property type="term" value="P:proteolysis"/>
    <property type="evidence" value="ECO:0007669"/>
    <property type="project" value="UniProtKB-KW"/>
</dbReference>
<dbReference type="PANTHER" id="PTHR43806:SF11">
    <property type="entry name" value="CEREVISIN-RELATED"/>
    <property type="match status" value="1"/>
</dbReference>
<dbReference type="SUPFAM" id="SSF50965">
    <property type="entry name" value="Galactose oxidase, central domain"/>
    <property type="match status" value="1"/>
</dbReference>
<evidence type="ECO:0000313" key="13">
    <source>
        <dbReference type="Proteomes" id="UP000278632"/>
    </source>
</evidence>
<dbReference type="PROSITE" id="PS00136">
    <property type="entry name" value="SUBTILASE_ASP"/>
    <property type="match status" value="1"/>
</dbReference>
<feature type="domain" description="Peptidase S8/S53" evidence="10">
    <location>
        <begin position="320"/>
        <end position="536"/>
    </location>
</feature>
<keyword evidence="3 6" id="KW-0378">Hydrolase</keyword>
<keyword evidence="13" id="KW-1185">Reference proteome</keyword>
<dbReference type="InterPro" id="IPR023828">
    <property type="entry name" value="Peptidase_S8_Ser-AS"/>
</dbReference>
<dbReference type="InterPro" id="IPR050131">
    <property type="entry name" value="Peptidase_S8_subtilisin-like"/>
</dbReference>
<dbReference type="PRINTS" id="PR00723">
    <property type="entry name" value="SUBTILISIN"/>
</dbReference>
<dbReference type="InterPro" id="IPR036852">
    <property type="entry name" value="Peptidase_S8/S53_dom_sf"/>
</dbReference>
<sequence length="1443" mass="147662">MPSRSNPPFASWRFAPTCSRPLARLIAVLCAFLLVVGLVPIAPVAAYGEDGDGPAGAEAPTVEEMLNAGPYVEGEALVVYRDSVSQPRSRWFEPVDPLASAGFSVEESWDFSGVDAVAPKEEDSAAAHGGMARSAFGFGNELESGSSGDNAALDAKMDARVARVTKSNASTAELLEELQAARGVLAVAPNYVRKVAEPIKLQVPQGLADAMASAAAPTIPAEPAPAPAAGSASAASTSAADAAAQAQQPARSGVPTRPTSVVEGTDVLPVYGQGSPVANDPLLAMQWSLNNAIVTDGGTPANSDVDLAGVRAAAAAGKPNIVAVLDTGVDCSNVDLQDAMWENPGDIPGAPGGAGTHGFDFVDGDDQPLPDSNTFDDSHGTHCAGIVAASSDNATGISGVSPNTKIMAFRLAGKSTGGNSSDSTALAAYAYILHAKLAGENVVAASNSWIGLYSPVIEYAMNQAGRAGVLTVFCAGNDSVDAGTDAVGSVSYGLSDSPYIVNVAATSPYGAYATYSNHGKAIVDIAVPGSAILSTVATGAQAYLPAAAKLLDDAGPTPNERSLYYHNMADFAQDAANAEVVLLGVNGSPADQDRLQVSRGIGLDGRDALRFDVENGMAPDEGVSVSWRIDNPFKGMSWERARTARVAVMPGVSLSESYENGTGEVSAFASIYADDPEHTQVLGLGGSYGGIDGAGLSSAGFWDEESFELIVDQDSIAVGVTVLAWPSDQSNRTASVTVTDFGIGFPSNDQAYGYIGGTSMACPLVAGAVGLLASVHPNDSALDIRGRIVGGTKSLHDAASGDFPAYAGNYDTAGRPKRTASNGTLDLSVAAGDAVHPNTWAARAVEDGSGEGAGAGGEGEGADAGGAKTLVLEGYGLQRATALLIDGVAVDDALWQADADGSRVVVREPALLDGAHHMVEVSDGKATHYAKYAFPLVDQRISFERVSSLPDFALPDEAGSNAGVLIAAADRLFCLDAKGQYLYSFDPDGGGEWEACASPRSAGFGLPYFRVETSATYANGKIWCAVQYETASEDPDFPYDLCVGLISYDIAADTWSDAPIGCLYMPSSGLGAYIPRVGVASCNGSVLMSQGRGEGRTVLSYDPVLDEVAMLWSAGQSPADDPFSTLLTGQTSAMAAAGPLVCFAGFVIAEAGPDGQAAEYALTLGTYDGERFSLLEPTENAPRCTADEFDVFQAYTMQAVAATGDSLVLAGESAKGLGEVYAVDARTGQWRGLGAKAPGKGRAAVSSACFCRGSYYVLAASEDEGGWPTTSLYRLPDQVELTPNDHVAAARAAEGGAAQVSYDAIAGPKTRAEDGLTGASSQVEHVVLGDTVTWAATPDKGYSFEGWYAQDGSLVDEEAVHRQPVTADVTLTARFAAVGPGPGPAPGGGSEPTPPMAPQAQPDPKPLASTGDGALAAVAVVALSAAGLICALALAARRRRVGR</sequence>
<gene>
    <name evidence="12" type="ORF">DMP08_01170</name>
</gene>
<dbReference type="InterPro" id="IPR015500">
    <property type="entry name" value="Peptidase_S8_subtilisin-rel"/>
</dbReference>
<dbReference type="PROSITE" id="PS00137">
    <property type="entry name" value="SUBTILASE_HIS"/>
    <property type="match status" value="1"/>
</dbReference>
<reference evidence="13" key="1">
    <citation type="submission" date="2018-05" db="EMBL/GenBank/DDBJ databases">
        <title>Genome Sequencing of selected type strains of the family Eggerthellaceae.</title>
        <authorList>
            <person name="Danylec N."/>
            <person name="Stoll D.A."/>
            <person name="Doetsch A."/>
            <person name="Huch M."/>
        </authorList>
    </citation>
    <scope>NUCLEOTIDE SEQUENCE [LARGE SCALE GENOMIC DNA]</scope>
    <source>
        <strain evidence="13">DSM 16106</strain>
    </source>
</reference>
<evidence type="ECO:0000256" key="6">
    <source>
        <dbReference type="PROSITE-ProRule" id="PRU01240"/>
    </source>
</evidence>
<dbReference type="InterPro" id="IPR000209">
    <property type="entry name" value="Peptidase_S8/S53_dom"/>
</dbReference>
<evidence type="ECO:0000256" key="3">
    <source>
        <dbReference type="ARBA" id="ARBA00022801"/>
    </source>
</evidence>
<feature type="region of interest" description="Disordered" evidence="8">
    <location>
        <begin position="1377"/>
        <end position="1409"/>
    </location>
</feature>
<feature type="transmembrane region" description="Helical" evidence="9">
    <location>
        <begin position="1414"/>
        <end position="1436"/>
    </location>
</feature>
<dbReference type="Gene3D" id="3.40.50.200">
    <property type="entry name" value="Peptidase S8/S53 domain"/>
    <property type="match status" value="2"/>
</dbReference>
<evidence type="ECO:0000259" key="10">
    <source>
        <dbReference type="Pfam" id="PF00082"/>
    </source>
</evidence>
<dbReference type="InterPro" id="IPR044060">
    <property type="entry name" value="Bacterial_rp_domain"/>
</dbReference>
<feature type="active site" description="Charge relay system" evidence="5 6">
    <location>
        <position position="379"/>
    </location>
</feature>
<evidence type="ECO:0000256" key="7">
    <source>
        <dbReference type="RuleBase" id="RU003355"/>
    </source>
</evidence>
<keyword evidence="9" id="KW-0812">Transmembrane</keyword>
<comment type="similarity">
    <text evidence="1 6 7">Belongs to the peptidase S8 family.</text>
</comment>
<accession>A0A3N0BKX3</accession>
<proteinExistence type="inferred from homology"/>
<protein>
    <recommendedName>
        <fullName evidence="14">Peptidase S8/S53 domain-containing protein</fullName>
    </recommendedName>
</protein>
<dbReference type="Pfam" id="PF18998">
    <property type="entry name" value="Flg_new_2"/>
    <property type="match status" value="1"/>
</dbReference>
<evidence type="ECO:0000256" key="4">
    <source>
        <dbReference type="ARBA" id="ARBA00022825"/>
    </source>
</evidence>
<keyword evidence="2 6" id="KW-0645">Protease</keyword>
<dbReference type="Pfam" id="PF00082">
    <property type="entry name" value="Peptidase_S8"/>
    <property type="match status" value="2"/>
</dbReference>
<dbReference type="SUPFAM" id="SSF52743">
    <property type="entry name" value="Subtilisin-like"/>
    <property type="match status" value="1"/>
</dbReference>
<dbReference type="InterPro" id="IPR022398">
    <property type="entry name" value="Peptidase_S8_His-AS"/>
</dbReference>
<feature type="domain" description="Bacterial repeat" evidence="11">
    <location>
        <begin position="1324"/>
        <end position="1378"/>
    </location>
</feature>